<dbReference type="AlphaFoldDB" id="A0A3B6APG0"/>
<comment type="function">
    <text evidence="3">Component of the exocyst complex.</text>
</comment>
<keyword evidence="7" id="KW-1185">Reference proteome</keyword>
<dbReference type="Gramene" id="TraesCS2A02G030600.1">
    <property type="protein sequence ID" value="TraesCS2A02G030600.1"/>
    <property type="gene ID" value="TraesCS2A02G030600"/>
</dbReference>
<evidence type="ECO:0000313" key="6">
    <source>
        <dbReference type="EnsemblPlants" id="TraesCS2A02G030600.1"/>
    </source>
</evidence>
<dbReference type="GO" id="GO:0015031">
    <property type="term" value="P:protein transport"/>
    <property type="evidence" value="ECO:0007669"/>
    <property type="project" value="UniProtKB-KW"/>
</dbReference>
<dbReference type="Proteomes" id="UP000019116">
    <property type="component" value="Chromosome 2A"/>
</dbReference>
<dbReference type="Gene3D" id="1.20.1280.170">
    <property type="entry name" value="Exocyst complex component Exo70"/>
    <property type="match status" value="1"/>
</dbReference>
<dbReference type="PANTHER" id="PTHR12542:SF160">
    <property type="entry name" value="EXOCYST SUBUNIT EXO70 FAMILY PROTEIN"/>
    <property type="match status" value="1"/>
</dbReference>
<organism evidence="6">
    <name type="scientific">Triticum aestivum</name>
    <name type="common">Wheat</name>
    <dbReference type="NCBI Taxonomy" id="4565"/>
    <lineage>
        <taxon>Eukaryota</taxon>
        <taxon>Viridiplantae</taxon>
        <taxon>Streptophyta</taxon>
        <taxon>Embryophyta</taxon>
        <taxon>Tracheophyta</taxon>
        <taxon>Spermatophyta</taxon>
        <taxon>Magnoliopsida</taxon>
        <taxon>Liliopsida</taxon>
        <taxon>Poales</taxon>
        <taxon>Poaceae</taxon>
        <taxon>BOP clade</taxon>
        <taxon>Pooideae</taxon>
        <taxon>Triticodae</taxon>
        <taxon>Triticeae</taxon>
        <taxon>Triticinae</taxon>
        <taxon>Triticum</taxon>
    </lineage>
</organism>
<comment type="similarity">
    <text evidence="1 3">Belongs to the EXO70 family.</text>
</comment>
<dbReference type="STRING" id="4565.A0A3B6APG0"/>
<dbReference type="EnsemblPlants" id="TraesCS2A02G030600.1">
    <property type="protein sequence ID" value="TraesCS2A02G030600.1"/>
    <property type="gene ID" value="TraesCS2A02G030600"/>
</dbReference>
<dbReference type="InterPro" id="IPR046364">
    <property type="entry name" value="Exo70_C"/>
</dbReference>
<dbReference type="Pfam" id="PF03081">
    <property type="entry name" value="Exo70_C"/>
    <property type="match status" value="1"/>
</dbReference>
<evidence type="ECO:0000256" key="1">
    <source>
        <dbReference type="ARBA" id="ARBA00006756"/>
    </source>
</evidence>
<name>A0A3B6APG0_WHEAT</name>
<reference evidence="6" key="1">
    <citation type="submission" date="2018-08" db="EMBL/GenBank/DDBJ databases">
        <authorList>
            <person name="Rossello M."/>
        </authorList>
    </citation>
    <scope>NUCLEOTIDE SEQUENCE [LARGE SCALE GENOMIC DNA]</scope>
    <source>
        <strain evidence="6">cv. Chinese Spring</strain>
    </source>
</reference>
<evidence type="ECO:0000256" key="3">
    <source>
        <dbReference type="RuleBase" id="RU365026"/>
    </source>
</evidence>
<keyword evidence="3" id="KW-0653">Protein transport</keyword>
<dbReference type="InterPro" id="IPR016159">
    <property type="entry name" value="Cullin_repeat-like_dom_sf"/>
</dbReference>
<dbReference type="SUPFAM" id="SSF74788">
    <property type="entry name" value="Cullin repeat-like"/>
    <property type="match status" value="1"/>
</dbReference>
<dbReference type="GO" id="GO:0006887">
    <property type="term" value="P:exocytosis"/>
    <property type="evidence" value="ECO:0000318"/>
    <property type="project" value="GO_Central"/>
</dbReference>
<accession>A0A3B6APG0</accession>
<keyword evidence="3" id="KW-0268">Exocytosis</keyword>
<dbReference type="GO" id="GO:0005546">
    <property type="term" value="F:phosphatidylinositol-4,5-bisphosphate binding"/>
    <property type="evidence" value="ECO:0007669"/>
    <property type="project" value="InterPro"/>
</dbReference>
<evidence type="ECO:0000256" key="4">
    <source>
        <dbReference type="SAM" id="MobiDB-lite"/>
    </source>
</evidence>
<feature type="region of interest" description="Disordered" evidence="4">
    <location>
        <begin position="1"/>
        <end position="20"/>
    </location>
</feature>
<dbReference type="InterPro" id="IPR004140">
    <property type="entry name" value="Exo70"/>
</dbReference>
<dbReference type="GO" id="GO:0000145">
    <property type="term" value="C:exocyst"/>
    <property type="evidence" value="ECO:0000318"/>
    <property type="project" value="GO_Central"/>
</dbReference>
<dbReference type="PANTHER" id="PTHR12542">
    <property type="entry name" value="EXOCYST COMPLEX PROTEIN EXO70"/>
    <property type="match status" value="1"/>
</dbReference>
<evidence type="ECO:0000256" key="2">
    <source>
        <dbReference type="ARBA" id="ARBA00022448"/>
    </source>
</evidence>
<dbReference type="Gramene" id="TraesCLE_scaffold_005993_01G000100.1">
    <property type="protein sequence ID" value="TraesCLE_scaffold_005993_01G000100.1"/>
    <property type="gene ID" value="TraesCLE_scaffold_005993_01G000100"/>
</dbReference>
<dbReference type="Gramene" id="TraesWEE_scaffold_015537_01G000300.1">
    <property type="protein sequence ID" value="TraesWEE_scaffold_015537_01G000300.1"/>
    <property type="gene ID" value="TraesWEE_scaffold_015537_01G000300"/>
</dbReference>
<sequence>MRRGKRLRGRDKPTPRPVRPFQAPQLRLQSITIPPRSETLFILSISSAARSMSDYVPSSTQIQALRPRSLRGALYVTLALPGGLLVRFSRSLLAAVRWLPTTYLRIPVDGADQAAISPRRVPSPLELDPAQVAALTAALRLAIVGGALPIPSLAQRWADASDSDSSDDDDEERGRADDQHLWYPLIESLGGGDACLFVSGSAASLAELTGAPGLYRLQANLRCQPLPIPFSSLYGSQWGATFPSKSASSVSQRCSWGYGARLCVHAFIRVSVSVCILSDVNGNPLILTARAESFSGPRELTDDTTRTWVMMLKITTKLVCISKRQLHEQNQESAEERFAEVAKQSLELILEAACSFSDAEWSDVHISQQLTVFDTLVDVLFNIQDLPFSGSGEVAGIINKMVNAFKGVIRRTSNDIRSRKESIIHPATFILIQVLEFFDRNRDMVQSILESGDYNTGPCSDMFDCLVSKLKDCAEVIFQEKGQRCMFFLNNTNYVLQKNCHSGLLPPSVASNLVSLMDQHTMSYLEEYWFPLVKYLDGDSLKKPRGSSLDKFTKEFFTICDSQMTWKVQTSLKERLRERIVDLIVPKYVNFLKALQENPSSWLKRVCRARSEKPIYPAPQLEEVIRGLFER</sequence>
<dbReference type="Gramene" id="TraesCAD_scaffold_000747_01G000500.1">
    <property type="protein sequence ID" value="TraesCAD_scaffold_000747_01G000500.1"/>
    <property type="gene ID" value="TraesCAD_scaffold_000747_01G000500"/>
</dbReference>
<dbReference type="SMR" id="A0A3B6APG0"/>
<evidence type="ECO:0000313" key="7">
    <source>
        <dbReference type="Proteomes" id="UP000019116"/>
    </source>
</evidence>
<keyword evidence="2 3" id="KW-0813">Transport</keyword>
<evidence type="ECO:0000259" key="5">
    <source>
        <dbReference type="Pfam" id="PF03081"/>
    </source>
</evidence>
<dbReference type="OrthoDB" id="10314245at2759"/>
<reference evidence="6" key="2">
    <citation type="submission" date="2018-10" db="UniProtKB">
        <authorList>
            <consortium name="EnsemblPlants"/>
        </authorList>
    </citation>
    <scope>IDENTIFICATION</scope>
</reference>
<dbReference type="Gramene" id="TraesCS2A03G0060600.1">
    <property type="protein sequence ID" value="TraesCS2A03G0060600.1.CDS"/>
    <property type="gene ID" value="TraesCS2A03G0060600"/>
</dbReference>
<dbReference type="Gramene" id="TraesROB_scaffold_008878_01G000300.1">
    <property type="protein sequence ID" value="TraesROB_scaffold_008878_01G000300.1"/>
    <property type="gene ID" value="TraesROB_scaffold_008878_01G000300"/>
</dbReference>
<proteinExistence type="inferred from homology"/>
<feature type="domain" description="Exocyst complex subunit Exo70 C-terminal" evidence="5">
    <location>
        <begin position="307"/>
        <end position="596"/>
    </location>
</feature>
<protein>
    <recommendedName>
        <fullName evidence="3">Exocyst subunit Exo70 family protein</fullName>
    </recommendedName>
</protein>